<reference evidence="10 11" key="1">
    <citation type="journal article" date="2020" name="Nature">
        <title>Bacterial chemolithoautotrophy via manganese oxidation.</title>
        <authorList>
            <person name="Yu H."/>
            <person name="Leadbetter J.R."/>
        </authorList>
    </citation>
    <scope>NUCLEOTIDE SEQUENCE [LARGE SCALE GENOMIC DNA]</scope>
    <source>
        <strain evidence="10 11">Mn-1</strain>
    </source>
</reference>
<evidence type="ECO:0000256" key="3">
    <source>
        <dbReference type="ARBA" id="ARBA00022553"/>
    </source>
</evidence>
<dbReference type="EC" id="2.7.13.3" evidence="2"/>
<keyword evidence="4" id="KW-0902">Two-component regulatory system</keyword>
<evidence type="ECO:0000256" key="2">
    <source>
        <dbReference type="ARBA" id="ARBA00012438"/>
    </source>
</evidence>
<dbReference type="CDD" id="cd17574">
    <property type="entry name" value="REC_OmpR"/>
    <property type="match status" value="1"/>
</dbReference>
<dbReference type="CDD" id="cd00082">
    <property type="entry name" value="HisKA"/>
    <property type="match status" value="1"/>
</dbReference>
<keyword evidence="11" id="KW-1185">Reference proteome</keyword>
<keyword evidence="6" id="KW-0238">DNA-binding</keyword>
<evidence type="ECO:0000256" key="1">
    <source>
        <dbReference type="ARBA" id="ARBA00000085"/>
    </source>
</evidence>
<dbReference type="FunFam" id="3.40.50.2300:FF:000001">
    <property type="entry name" value="DNA-binding response regulator PhoB"/>
    <property type="match status" value="1"/>
</dbReference>
<dbReference type="EMBL" id="VTOW01000004">
    <property type="protein sequence ID" value="NKE72763.1"/>
    <property type="molecule type" value="Genomic_DNA"/>
</dbReference>
<evidence type="ECO:0000313" key="10">
    <source>
        <dbReference type="EMBL" id="NKE72763.1"/>
    </source>
</evidence>
<dbReference type="AlphaFoldDB" id="A0A7X6DSV2"/>
<dbReference type="RefSeq" id="WP_168062704.1">
    <property type="nucleotide sequence ID" value="NZ_VTOW01000004.1"/>
</dbReference>
<dbReference type="InterPro" id="IPR036097">
    <property type="entry name" value="HisK_dim/P_sf"/>
</dbReference>
<dbReference type="Proteomes" id="UP000534783">
    <property type="component" value="Unassembled WGS sequence"/>
</dbReference>
<sequence length="225" mass="25563">MRGKKKVLVVDDNRDTVRIIRDALEGAGFSVASAYDGREALERVREEAPDLMILDLMMPKMSGYEVCNEIRKDPKTKELIVLMLTARSDIDAKIQGIEGGANDYLVKPVEPREVVSRVRRFLATEGAYQEKVLLERLEAIGQISLTVRHEINNPLAVICGQAQLLLQRKDLPEEVRSKLKIMYEMGLRISEIIKQLDQVQDKTREYIRGEKMIDIRSPKKRSAGG</sequence>
<dbReference type="Pfam" id="PF00512">
    <property type="entry name" value="HisKA"/>
    <property type="match status" value="1"/>
</dbReference>
<dbReference type="GO" id="GO:0003677">
    <property type="term" value="F:DNA binding"/>
    <property type="evidence" value="ECO:0007669"/>
    <property type="project" value="UniProtKB-KW"/>
</dbReference>
<protein>
    <recommendedName>
        <fullName evidence="2">histidine kinase</fullName>
        <ecNumber evidence="2">2.7.13.3</ecNumber>
    </recommendedName>
</protein>
<dbReference type="InterPro" id="IPR001789">
    <property type="entry name" value="Sig_transdc_resp-reg_receiver"/>
</dbReference>
<dbReference type="GO" id="GO:0000155">
    <property type="term" value="F:phosphorelay sensor kinase activity"/>
    <property type="evidence" value="ECO:0007669"/>
    <property type="project" value="InterPro"/>
</dbReference>
<organism evidence="10 11">
    <name type="scientific">Candidatus Manganitrophus noduliformans</name>
    <dbReference type="NCBI Taxonomy" id="2606439"/>
    <lineage>
        <taxon>Bacteria</taxon>
        <taxon>Pseudomonadati</taxon>
        <taxon>Nitrospirota</taxon>
        <taxon>Nitrospiria</taxon>
        <taxon>Candidatus Troglogloeales</taxon>
        <taxon>Candidatus Manganitrophaceae</taxon>
        <taxon>Candidatus Manganitrophus</taxon>
    </lineage>
</organism>
<dbReference type="SMART" id="SM00448">
    <property type="entry name" value="REC"/>
    <property type="match status" value="1"/>
</dbReference>
<dbReference type="InterPro" id="IPR011006">
    <property type="entry name" value="CheY-like_superfamily"/>
</dbReference>
<accession>A0A7X6DSV2</accession>
<proteinExistence type="predicted"/>
<dbReference type="SMART" id="SM00388">
    <property type="entry name" value="HisKA"/>
    <property type="match status" value="1"/>
</dbReference>
<name>A0A7X6DSV2_9BACT</name>
<dbReference type="Gene3D" id="3.40.50.2300">
    <property type="match status" value="1"/>
</dbReference>
<evidence type="ECO:0000256" key="6">
    <source>
        <dbReference type="ARBA" id="ARBA00023125"/>
    </source>
</evidence>
<dbReference type="PANTHER" id="PTHR43547:SF2">
    <property type="entry name" value="HYBRID SIGNAL TRANSDUCTION HISTIDINE KINASE C"/>
    <property type="match status" value="1"/>
</dbReference>
<dbReference type="SUPFAM" id="SSF47384">
    <property type="entry name" value="Homodimeric domain of signal transducing histidine kinase"/>
    <property type="match status" value="1"/>
</dbReference>
<dbReference type="SUPFAM" id="SSF52172">
    <property type="entry name" value="CheY-like"/>
    <property type="match status" value="1"/>
</dbReference>
<evidence type="ECO:0000313" key="11">
    <source>
        <dbReference type="Proteomes" id="UP000534783"/>
    </source>
</evidence>
<evidence type="ECO:0000256" key="7">
    <source>
        <dbReference type="ARBA" id="ARBA00023163"/>
    </source>
</evidence>
<comment type="caution">
    <text evidence="10">The sequence shown here is derived from an EMBL/GenBank/DDBJ whole genome shotgun (WGS) entry which is preliminary data.</text>
</comment>
<evidence type="ECO:0000256" key="5">
    <source>
        <dbReference type="ARBA" id="ARBA00023015"/>
    </source>
</evidence>
<feature type="modified residue" description="4-aspartylphosphate" evidence="8">
    <location>
        <position position="55"/>
    </location>
</feature>
<keyword evidence="3 8" id="KW-0597">Phosphoprotein</keyword>
<gene>
    <name evidence="10" type="ORF">MNODULE_18590</name>
</gene>
<dbReference type="InterPro" id="IPR003661">
    <property type="entry name" value="HisK_dim/P_dom"/>
</dbReference>
<evidence type="ECO:0000256" key="4">
    <source>
        <dbReference type="ARBA" id="ARBA00023012"/>
    </source>
</evidence>
<comment type="catalytic activity">
    <reaction evidence="1">
        <text>ATP + protein L-histidine = ADP + protein N-phospho-L-histidine.</text>
        <dbReference type="EC" id="2.7.13.3"/>
    </reaction>
</comment>
<feature type="domain" description="Response regulatory" evidence="9">
    <location>
        <begin position="6"/>
        <end position="122"/>
    </location>
</feature>
<evidence type="ECO:0000256" key="8">
    <source>
        <dbReference type="PROSITE-ProRule" id="PRU00169"/>
    </source>
</evidence>
<dbReference type="Pfam" id="PF00072">
    <property type="entry name" value="Response_reg"/>
    <property type="match status" value="1"/>
</dbReference>
<evidence type="ECO:0000259" key="9">
    <source>
        <dbReference type="PROSITE" id="PS50110"/>
    </source>
</evidence>
<dbReference type="PANTHER" id="PTHR43547">
    <property type="entry name" value="TWO-COMPONENT HISTIDINE KINASE"/>
    <property type="match status" value="1"/>
</dbReference>
<keyword evidence="7" id="KW-0804">Transcription</keyword>
<dbReference type="PROSITE" id="PS50110">
    <property type="entry name" value="RESPONSE_REGULATORY"/>
    <property type="match status" value="1"/>
</dbReference>
<keyword evidence="5" id="KW-0805">Transcription regulation</keyword>
<dbReference type="Gene3D" id="1.10.287.130">
    <property type="match status" value="1"/>
</dbReference>